<dbReference type="InterPro" id="IPR041664">
    <property type="entry name" value="AAA_16"/>
</dbReference>
<organism evidence="2 3">
    <name type="scientific">Thiohalospira halophila DSM 15071</name>
    <dbReference type="NCBI Taxonomy" id="1123397"/>
    <lineage>
        <taxon>Bacteria</taxon>
        <taxon>Pseudomonadati</taxon>
        <taxon>Pseudomonadota</taxon>
        <taxon>Gammaproteobacteria</taxon>
        <taxon>Thiohalospirales</taxon>
        <taxon>Thiohalospiraceae</taxon>
        <taxon>Thiohalospira</taxon>
    </lineage>
</organism>
<keyword evidence="3" id="KW-1185">Reference proteome</keyword>
<gene>
    <name evidence="2" type="ORF">SAMN05660831_01638</name>
</gene>
<dbReference type="STRING" id="1123397.SAMN05660831_01638"/>
<name>A0A1I1SBL7_9GAMM</name>
<dbReference type="EMBL" id="FOMJ01000005">
    <property type="protein sequence ID" value="SFD43712.1"/>
    <property type="molecule type" value="Genomic_DNA"/>
</dbReference>
<dbReference type="Proteomes" id="UP000198611">
    <property type="component" value="Unassembled WGS sequence"/>
</dbReference>
<dbReference type="OrthoDB" id="8444549at2"/>
<feature type="domain" description="Orc1-like AAA ATPase" evidence="1">
    <location>
        <begin position="50"/>
        <end position="199"/>
    </location>
</feature>
<sequence>MKPDPEAREALREAFCNLPDVSAQEDLTPPGPGELYIPDSHTKALSLDTTVVVGMRGAGKSVWTAALFDDATRQRLVGTGAPVTLGATYVRVGFSNDPHGGKHPDSETLKRLLEEGLEPRHIWRGVLARKLAEVCDLALPAERDSEAARWAREDPEAFNELLGQATNALKQEGKYLLLVFDSLDAIAPGSWESVRALTRGALEVALACRPYPNIRMKFFIRPDMEEDEGVFDFRDSSKLLHNRVDLAWRPVDLYGLLFHTLANGPASEVFLKMAEKVTGLEWPGLHGFYLLPDEVRGNEKSQRPLLETLAGPYMGTNHRRGYTYTWITGHLADAHGRIAPRSLLLALRQAAAITREKSPEYPYPLQYEAIKRGVAEASDTRVRELSKEDYPWVTPLLHRLRDMTVPLEISDLKKQWTRVVLDEVLQVSEEKLPPRRFASAPEGSRDIELLIDDLEELGVLYRTEDGRINIPDIFRVGFGIRRKGGVRPPRRGS</sequence>
<dbReference type="Pfam" id="PF13191">
    <property type="entry name" value="AAA_16"/>
    <property type="match status" value="1"/>
</dbReference>
<dbReference type="AlphaFoldDB" id="A0A1I1SBL7"/>
<dbReference type="RefSeq" id="WP_093428284.1">
    <property type="nucleotide sequence ID" value="NZ_FOMJ01000005.1"/>
</dbReference>
<reference evidence="2 3" key="1">
    <citation type="submission" date="2016-10" db="EMBL/GenBank/DDBJ databases">
        <authorList>
            <person name="de Groot N.N."/>
        </authorList>
    </citation>
    <scope>NUCLEOTIDE SEQUENCE [LARGE SCALE GENOMIC DNA]</scope>
    <source>
        <strain evidence="2 3">HL3</strain>
    </source>
</reference>
<accession>A0A1I1SBL7</accession>
<protein>
    <recommendedName>
        <fullName evidence="1">Orc1-like AAA ATPase domain-containing protein</fullName>
    </recommendedName>
</protein>
<evidence type="ECO:0000313" key="3">
    <source>
        <dbReference type="Proteomes" id="UP000198611"/>
    </source>
</evidence>
<proteinExistence type="predicted"/>
<evidence type="ECO:0000259" key="1">
    <source>
        <dbReference type="Pfam" id="PF13191"/>
    </source>
</evidence>
<evidence type="ECO:0000313" key="2">
    <source>
        <dbReference type="EMBL" id="SFD43712.1"/>
    </source>
</evidence>